<dbReference type="OrthoDB" id="2213423at2"/>
<keyword evidence="4" id="KW-1185">Reference proteome</keyword>
<dbReference type="SUPFAM" id="SSF53474">
    <property type="entry name" value="alpha/beta-Hydrolases"/>
    <property type="match status" value="1"/>
</dbReference>
<dbReference type="InterPro" id="IPR001031">
    <property type="entry name" value="Thioesterase"/>
</dbReference>
<dbReference type="InterPro" id="IPR012223">
    <property type="entry name" value="TEII"/>
</dbReference>
<dbReference type="PANTHER" id="PTHR11487:SF0">
    <property type="entry name" value="S-ACYL FATTY ACID SYNTHASE THIOESTERASE, MEDIUM CHAIN"/>
    <property type="match status" value="1"/>
</dbReference>
<dbReference type="AlphaFoldDB" id="A0A402BFX1"/>
<proteinExistence type="inferred from homology"/>
<dbReference type="Proteomes" id="UP000287171">
    <property type="component" value="Unassembled WGS sequence"/>
</dbReference>
<protein>
    <recommendedName>
        <fullName evidence="2">Thioesterase domain-containing protein</fullName>
    </recommendedName>
</protein>
<reference evidence="4" key="1">
    <citation type="submission" date="2018-12" db="EMBL/GenBank/DDBJ databases">
        <title>Tengunoibacter tsumagoiensis gen. nov., sp. nov., Dictyobacter kobayashii sp. nov., D. alpinus sp. nov., and D. joshuensis sp. nov. and description of Dictyobacteraceae fam. nov. within the order Ktedonobacterales isolated from Tengu-no-mugimeshi.</title>
        <authorList>
            <person name="Wang C.M."/>
            <person name="Zheng Y."/>
            <person name="Sakai Y."/>
            <person name="Toyoda A."/>
            <person name="Minakuchi Y."/>
            <person name="Abe K."/>
            <person name="Yokota A."/>
            <person name="Yabe S."/>
        </authorList>
    </citation>
    <scope>NUCLEOTIDE SEQUENCE [LARGE SCALE GENOMIC DNA]</scope>
    <source>
        <strain evidence="4">Uno16</strain>
    </source>
</reference>
<sequence>MPDRWFPYYRPNPQARLRLFCFHYAGGSAAIFRSWSELLPAQIDICALQLPGRENRLMEAPIIQFPQLIEQLIPVFLPYLDMPYAFFGHSMGASIGFELARALKPLAVRPLTHLFVSGRRAPRIERREPFSYNLPDPEFIEMLRKLEGTPEEVLQHKELLELVLPTLRADFTLTETYAYQPQELLSCPISAYTGLQDKEVEQDDNAAWQVETSGPFVQRVFPGNHFFLNSARTQLLHFLSRELLASL</sequence>
<comment type="caution">
    <text evidence="3">The sequence shown here is derived from an EMBL/GenBank/DDBJ whole genome shotgun (WGS) entry which is preliminary data.</text>
</comment>
<name>A0A402BFX1_9CHLR</name>
<dbReference type="Gene3D" id="3.40.50.1820">
    <property type="entry name" value="alpha/beta hydrolase"/>
    <property type="match status" value="1"/>
</dbReference>
<dbReference type="InterPro" id="IPR029058">
    <property type="entry name" value="AB_hydrolase_fold"/>
</dbReference>
<comment type="similarity">
    <text evidence="1">Belongs to the thioesterase family.</text>
</comment>
<evidence type="ECO:0000313" key="4">
    <source>
        <dbReference type="Proteomes" id="UP000287171"/>
    </source>
</evidence>
<evidence type="ECO:0000259" key="2">
    <source>
        <dbReference type="Pfam" id="PF00975"/>
    </source>
</evidence>
<feature type="domain" description="Thioesterase" evidence="2">
    <location>
        <begin position="18"/>
        <end position="241"/>
    </location>
</feature>
<dbReference type="EMBL" id="BIFT01000002">
    <property type="protein sequence ID" value="GCE30180.1"/>
    <property type="molecule type" value="Genomic_DNA"/>
</dbReference>
<evidence type="ECO:0000313" key="3">
    <source>
        <dbReference type="EMBL" id="GCE30180.1"/>
    </source>
</evidence>
<accession>A0A402BFX1</accession>
<dbReference type="Pfam" id="PF00975">
    <property type="entry name" value="Thioesterase"/>
    <property type="match status" value="1"/>
</dbReference>
<dbReference type="GO" id="GO:0008610">
    <property type="term" value="P:lipid biosynthetic process"/>
    <property type="evidence" value="ECO:0007669"/>
    <property type="project" value="TreeGrafter"/>
</dbReference>
<dbReference type="RefSeq" id="WP_126630335.1">
    <property type="nucleotide sequence ID" value="NZ_BIFT01000002.1"/>
</dbReference>
<organism evidence="3 4">
    <name type="scientific">Dictyobacter alpinus</name>
    <dbReference type="NCBI Taxonomy" id="2014873"/>
    <lineage>
        <taxon>Bacteria</taxon>
        <taxon>Bacillati</taxon>
        <taxon>Chloroflexota</taxon>
        <taxon>Ktedonobacteria</taxon>
        <taxon>Ktedonobacterales</taxon>
        <taxon>Dictyobacteraceae</taxon>
        <taxon>Dictyobacter</taxon>
    </lineage>
</organism>
<evidence type="ECO:0000256" key="1">
    <source>
        <dbReference type="ARBA" id="ARBA00007169"/>
    </source>
</evidence>
<gene>
    <name evidence="3" type="ORF">KDA_56640</name>
</gene>
<dbReference type="PANTHER" id="PTHR11487">
    <property type="entry name" value="THIOESTERASE"/>
    <property type="match status" value="1"/>
</dbReference>